<reference evidence="2" key="1">
    <citation type="journal article" date="2007" name="Nature">
        <title>The grapevine genome sequence suggests ancestral hexaploidization in major angiosperm phyla.</title>
        <authorList>
            <consortium name="The French-Italian Public Consortium for Grapevine Genome Characterization."/>
            <person name="Jaillon O."/>
            <person name="Aury J.-M."/>
            <person name="Noel B."/>
            <person name="Policriti A."/>
            <person name="Clepet C."/>
            <person name="Casagrande A."/>
            <person name="Choisne N."/>
            <person name="Aubourg S."/>
            <person name="Vitulo N."/>
            <person name="Jubin C."/>
            <person name="Vezzi A."/>
            <person name="Legeai F."/>
            <person name="Hugueney P."/>
            <person name="Dasilva C."/>
            <person name="Horner D."/>
            <person name="Mica E."/>
            <person name="Jublot D."/>
            <person name="Poulain J."/>
            <person name="Bruyere C."/>
            <person name="Billault A."/>
            <person name="Segurens B."/>
            <person name="Gouyvenoux M."/>
            <person name="Ugarte E."/>
            <person name="Cattonaro F."/>
            <person name="Anthouard V."/>
            <person name="Vico V."/>
            <person name="Del Fabbro C."/>
            <person name="Alaux M."/>
            <person name="Di Gaspero G."/>
            <person name="Dumas V."/>
            <person name="Felice N."/>
            <person name="Paillard S."/>
            <person name="Juman I."/>
            <person name="Moroldo M."/>
            <person name="Scalabrin S."/>
            <person name="Canaguier A."/>
            <person name="Le Clainche I."/>
            <person name="Malacrida G."/>
            <person name="Durand E."/>
            <person name="Pesole G."/>
            <person name="Laucou V."/>
            <person name="Chatelet P."/>
            <person name="Merdinoglu D."/>
            <person name="Delledonne M."/>
            <person name="Pezzotti M."/>
            <person name="Lecharny A."/>
            <person name="Scarpelli C."/>
            <person name="Artiguenave F."/>
            <person name="Pe M.E."/>
            <person name="Valle G."/>
            <person name="Morgante M."/>
            <person name="Caboche M."/>
            <person name="Adam-Blondon A.-F."/>
            <person name="Weissenbach J."/>
            <person name="Quetier F."/>
            <person name="Wincker P."/>
        </authorList>
    </citation>
    <scope>NUCLEOTIDE SEQUENCE [LARGE SCALE GENOMIC DNA]</scope>
    <source>
        <strain evidence="2">cv. Pinot noir / PN40024</strain>
    </source>
</reference>
<dbReference type="PaxDb" id="29760-VIT_09s0070g00890.t01"/>
<dbReference type="InParanoid" id="F6I3F7"/>
<sequence length="92" mass="10779">MANPITKVSYCRRKNCKIGSDFRNRLVNMLVNRILKHKKIIGLSNYLLIREQDSTKDRNQSTIYFTSSNTWSNSRYSSKSKTCRWIDSSSSH</sequence>
<dbReference type="EMBL" id="FN596740">
    <property type="protein sequence ID" value="CCB61475.1"/>
    <property type="molecule type" value="Genomic_DNA"/>
</dbReference>
<dbReference type="HOGENOM" id="CLU_2417696_0_0_1"/>
<protein>
    <submittedName>
        <fullName evidence="1">Uncharacterized protein</fullName>
    </submittedName>
</protein>
<name>F6I3F7_VITVI</name>
<accession>F6I3F7</accession>
<dbReference type="Proteomes" id="UP000009183">
    <property type="component" value="Chromosome 9"/>
</dbReference>
<keyword evidence="2" id="KW-1185">Reference proteome</keyword>
<gene>
    <name evidence="1" type="ordered locus">VIT_09s0070g00890</name>
</gene>
<proteinExistence type="predicted"/>
<dbReference type="AlphaFoldDB" id="F6I3F7"/>
<evidence type="ECO:0000313" key="2">
    <source>
        <dbReference type="Proteomes" id="UP000009183"/>
    </source>
</evidence>
<organism evidence="1 2">
    <name type="scientific">Vitis vinifera</name>
    <name type="common">Grape</name>
    <dbReference type="NCBI Taxonomy" id="29760"/>
    <lineage>
        <taxon>Eukaryota</taxon>
        <taxon>Viridiplantae</taxon>
        <taxon>Streptophyta</taxon>
        <taxon>Embryophyta</taxon>
        <taxon>Tracheophyta</taxon>
        <taxon>Spermatophyta</taxon>
        <taxon>Magnoliopsida</taxon>
        <taxon>eudicotyledons</taxon>
        <taxon>Gunneridae</taxon>
        <taxon>Pentapetalae</taxon>
        <taxon>rosids</taxon>
        <taxon>Vitales</taxon>
        <taxon>Vitaceae</taxon>
        <taxon>Viteae</taxon>
        <taxon>Vitis</taxon>
    </lineage>
</organism>
<evidence type="ECO:0000313" key="1">
    <source>
        <dbReference type="EMBL" id="CCB61475.1"/>
    </source>
</evidence>